<evidence type="ECO:0000256" key="1">
    <source>
        <dbReference type="ARBA" id="ARBA00007958"/>
    </source>
</evidence>
<evidence type="ECO:0000313" key="2">
    <source>
        <dbReference type="EMBL" id="QLC50243.1"/>
    </source>
</evidence>
<dbReference type="EMBL" id="CP058215">
    <property type="protein sequence ID" value="QLC50243.1"/>
    <property type="molecule type" value="Genomic_DNA"/>
</dbReference>
<dbReference type="SUPFAM" id="SSF56784">
    <property type="entry name" value="HAD-like"/>
    <property type="match status" value="1"/>
</dbReference>
<gene>
    <name evidence="2" type="ORF">HWN40_08315</name>
</gene>
<dbReference type="Proteomes" id="UP000509594">
    <property type="component" value="Chromosome"/>
</dbReference>
<dbReference type="GeneID" id="55821672"/>
<accession>A0A7D5I5B9</accession>
<dbReference type="AlphaFoldDB" id="A0A7D5I5B9"/>
<dbReference type="RefSeq" id="WP_176965299.1">
    <property type="nucleotide sequence ID" value="NZ_CP058215.1"/>
</dbReference>
<dbReference type="InterPro" id="IPR041492">
    <property type="entry name" value="HAD_2"/>
</dbReference>
<name>A0A7D5I5B9_9EURY</name>
<dbReference type="OrthoDB" id="31229at2157"/>
<dbReference type="SFLD" id="SFLDG01129">
    <property type="entry name" value="C1.5:_HAD__Beta-PGM__Phosphata"/>
    <property type="match status" value="1"/>
</dbReference>
<dbReference type="InterPro" id="IPR023198">
    <property type="entry name" value="PGP-like_dom2"/>
</dbReference>
<reference evidence="2 3" key="1">
    <citation type="submission" date="2020-06" db="EMBL/GenBank/DDBJ databases">
        <title>Methanolobus halotolerans sp. nov., isolated from a saline lake Tus in Siberia.</title>
        <authorList>
            <person name="Shen Y."/>
            <person name="Chen S.-C."/>
            <person name="Lai M.-C."/>
            <person name="Huang H.-H."/>
            <person name="Chiu H.-H."/>
            <person name="Tang S.-L."/>
            <person name="Rogozin D.Y."/>
            <person name="Degermendzhy A.G."/>
        </authorList>
    </citation>
    <scope>NUCLEOTIDE SEQUENCE [LARGE SCALE GENOMIC DNA]</scope>
    <source>
        <strain evidence="2 3">DSM 21339</strain>
    </source>
</reference>
<protein>
    <submittedName>
        <fullName evidence="2">HAD family phosphatase</fullName>
    </submittedName>
</protein>
<dbReference type="InterPro" id="IPR006439">
    <property type="entry name" value="HAD-SF_hydro_IA"/>
</dbReference>
<evidence type="ECO:0000313" key="3">
    <source>
        <dbReference type="Proteomes" id="UP000509594"/>
    </source>
</evidence>
<dbReference type="Pfam" id="PF13419">
    <property type="entry name" value="HAD_2"/>
    <property type="match status" value="1"/>
</dbReference>
<dbReference type="InterPro" id="IPR036412">
    <property type="entry name" value="HAD-like_sf"/>
</dbReference>
<dbReference type="Gene3D" id="3.40.50.1000">
    <property type="entry name" value="HAD superfamily/HAD-like"/>
    <property type="match status" value="1"/>
</dbReference>
<dbReference type="InterPro" id="IPR051806">
    <property type="entry name" value="HAD-like_SPP"/>
</dbReference>
<dbReference type="Gene3D" id="1.10.150.240">
    <property type="entry name" value="Putative phosphatase, domain 2"/>
    <property type="match status" value="1"/>
</dbReference>
<keyword evidence="3" id="KW-1185">Reference proteome</keyword>
<dbReference type="SFLD" id="SFLDG01135">
    <property type="entry name" value="C1.5.6:_HAD__Beta-PGM__Phospha"/>
    <property type="match status" value="1"/>
</dbReference>
<dbReference type="GO" id="GO:0050308">
    <property type="term" value="F:sugar-phosphatase activity"/>
    <property type="evidence" value="ECO:0007669"/>
    <property type="project" value="TreeGrafter"/>
</dbReference>
<dbReference type="NCBIfam" id="TIGR01509">
    <property type="entry name" value="HAD-SF-IA-v3"/>
    <property type="match status" value="1"/>
</dbReference>
<dbReference type="PRINTS" id="PR00413">
    <property type="entry name" value="HADHALOGNASE"/>
</dbReference>
<dbReference type="PANTHER" id="PTHR43481:SF4">
    <property type="entry name" value="GLYCEROL-1-PHOSPHATE PHOSPHOHYDROLASE 1-RELATED"/>
    <property type="match status" value="1"/>
</dbReference>
<dbReference type="SFLD" id="SFLDS00003">
    <property type="entry name" value="Haloacid_Dehalogenase"/>
    <property type="match status" value="1"/>
</dbReference>
<proteinExistence type="inferred from homology"/>
<dbReference type="KEGG" id="mzi:HWN40_08315"/>
<dbReference type="PANTHER" id="PTHR43481">
    <property type="entry name" value="FRUCTOSE-1-PHOSPHATE PHOSPHATASE"/>
    <property type="match status" value="1"/>
</dbReference>
<sequence length="217" mass="24256">MFKGVIFDSDGVLVDSMSYHAKAWVKVFEDEGIDVSEEEVYEIEGSNHKGVIDIFFKKAGIEADESTYEELLQKKRKLFMEMNEAEAFDNMRECLELLHGKYKLAVASGADRKIVSSLMEKFYPDIFDVVISGEDVSNGKPDPEPYLKAVDKLGLKRDECLVVENAPLGIKSAKNAGLYCVAVATYLEAEKMSEADRVFGDHSGLTDYLKELALAKE</sequence>
<organism evidence="2 3">
    <name type="scientific">Methanolobus zinderi</name>
    <dbReference type="NCBI Taxonomy" id="536044"/>
    <lineage>
        <taxon>Archaea</taxon>
        <taxon>Methanobacteriati</taxon>
        <taxon>Methanobacteriota</taxon>
        <taxon>Stenosarchaea group</taxon>
        <taxon>Methanomicrobia</taxon>
        <taxon>Methanosarcinales</taxon>
        <taxon>Methanosarcinaceae</taxon>
        <taxon>Methanolobus</taxon>
    </lineage>
</organism>
<dbReference type="InterPro" id="IPR023214">
    <property type="entry name" value="HAD_sf"/>
</dbReference>
<comment type="similarity">
    <text evidence="1">Belongs to the HAD-like hydrolase superfamily.</text>
</comment>